<evidence type="ECO:0000256" key="1">
    <source>
        <dbReference type="SAM" id="Phobius"/>
    </source>
</evidence>
<organism evidence="2 3">
    <name type="scientific">Nonomuraea indica</name>
    <dbReference type="NCBI Taxonomy" id="1581193"/>
    <lineage>
        <taxon>Bacteria</taxon>
        <taxon>Bacillati</taxon>
        <taxon>Actinomycetota</taxon>
        <taxon>Actinomycetes</taxon>
        <taxon>Streptosporangiales</taxon>
        <taxon>Streptosporangiaceae</taxon>
        <taxon>Nonomuraea</taxon>
    </lineage>
</organism>
<dbReference type="RefSeq" id="WP_397018131.1">
    <property type="nucleotide sequence ID" value="NZ_JBITMB010000001.1"/>
</dbReference>
<keyword evidence="1" id="KW-1133">Transmembrane helix</keyword>
<dbReference type="EMBL" id="JBITMB010000001">
    <property type="protein sequence ID" value="MFI7438602.1"/>
    <property type="molecule type" value="Genomic_DNA"/>
</dbReference>
<evidence type="ECO:0000313" key="3">
    <source>
        <dbReference type="Proteomes" id="UP001612928"/>
    </source>
</evidence>
<comment type="caution">
    <text evidence="2">The sequence shown here is derived from an EMBL/GenBank/DDBJ whole genome shotgun (WGS) entry which is preliminary data.</text>
</comment>
<feature type="transmembrane region" description="Helical" evidence="1">
    <location>
        <begin position="47"/>
        <end position="68"/>
    </location>
</feature>
<reference evidence="2 3" key="1">
    <citation type="submission" date="2024-10" db="EMBL/GenBank/DDBJ databases">
        <title>The Natural Products Discovery Center: Release of the First 8490 Sequenced Strains for Exploring Actinobacteria Biosynthetic Diversity.</title>
        <authorList>
            <person name="Kalkreuter E."/>
            <person name="Kautsar S.A."/>
            <person name="Yang D."/>
            <person name="Bader C.D."/>
            <person name="Teijaro C.N."/>
            <person name="Fluegel L."/>
            <person name="Davis C.M."/>
            <person name="Simpson J.R."/>
            <person name="Lauterbach L."/>
            <person name="Steele A.D."/>
            <person name="Gui C."/>
            <person name="Meng S."/>
            <person name="Li G."/>
            <person name="Viehrig K."/>
            <person name="Ye F."/>
            <person name="Su P."/>
            <person name="Kiefer A.F."/>
            <person name="Nichols A."/>
            <person name="Cepeda A.J."/>
            <person name="Yan W."/>
            <person name="Fan B."/>
            <person name="Jiang Y."/>
            <person name="Adhikari A."/>
            <person name="Zheng C.-J."/>
            <person name="Schuster L."/>
            <person name="Cowan T.M."/>
            <person name="Smanski M.J."/>
            <person name="Chevrette M.G."/>
            <person name="De Carvalho L.P.S."/>
            <person name="Shen B."/>
        </authorList>
    </citation>
    <scope>NUCLEOTIDE SEQUENCE [LARGE SCALE GENOMIC DNA]</scope>
    <source>
        <strain evidence="2 3">NPDC049503</strain>
    </source>
</reference>
<feature type="transmembrane region" description="Helical" evidence="1">
    <location>
        <begin position="107"/>
        <end position="124"/>
    </location>
</feature>
<proteinExistence type="predicted"/>
<keyword evidence="1" id="KW-0812">Transmembrane</keyword>
<sequence length="125" mass="13058">MNGHLLAAGITAAVVAAVHLAAGHVDPVRPLLASTLPQVPKRTLHAVWHLVSADLVLAAAALLYLALVQPPGTPLAGLLLAVHFAAYTAVFLAVTSTFDGAWRLLRLPQWLLLLPVAVLAWIGST</sequence>
<name>A0ABW7ZVP6_9ACTN</name>
<accession>A0ABW7ZVP6</accession>
<protein>
    <submittedName>
        <fullName evidence="2">Uncharacterized protein</fullName>
    </submittedName>
</protein>
<dbReference type="Proteomes" id="UP001612928">
    <property type="component" value="Unassembled WGS sequence"/>
</dbReference>
<keyword evidence="3" id="KW-1185">Reference proteome</keyword>
<evidence type="ECO:0000313" key="2">
    <source>
        <dbReference type="EMBL" id="MFI7438602.1"/>
    </source>
</evidence>
<gene>
    <name evidence="2" type="ORF">ACIBP5_01395</name>
</gene>
<feature type="transmembrane region" description="Helical" evidence="1">
    <location>
        <begin position="75"/>
        <end position="95"/>
    </location>
</feature>
<keyword evidence="1" id="KW-0472">Membrane</keyword>